<feature type="chain" id="PRO_5045365865" description="MARVEL domain-containing protein" evidence="3">
    <location>
        <begin position="29"/>
        <end position="215"/>
    </location>
</feature>
<feature type="compositionally biased region" description="Basic residues" evidence="1">
    <location>
        <begin position="187"/>
        <end position="215"/>
    </location>
</feature>
<proteinExistence type="predicted"/>
<keyword evidence="3" id="KW-0732">Signal</keyword>
<feature type="transmembrane region" description="Helical" evidence="2">
    <location>
        <begin position="144"/>
        <end position="169"/>
    </location>
</feature>
<protein>
    <recommendedName>
        <fullName evidence="6">MARVEL domain-containing protein</fullName>
    </recommendedName>
</protein>
<evidence type="ECO:0000256" key="2">
    <source>
        <dbReference type="SAM" id="Phobius"/>
    </source>
</evidence>
<name>A0ABR1NV24_DIAER</name>
<accession>A0ABR1NV24</accession>
<feature type="transmembrane region" description="Helical" evidence="2">
    <location>
        <begin position="83"/>
        <end position="104"/>
    </location>
</feature>
<sequence>MAVLFTIGFVFWRFLEIVTLSGCAVAEAHPIPTMGMLAYFVDGYVKANQLTPNYILILFIVSVLALAWAIFTLFSYHRSSSNALFVAIVDLGFVGAFIAAVYYLRFIASANCTSIRGTSYDVSFGIFGSFNGNGIDVDTNKTCAMLKACFAFGIMNCIFFFFTAVLAWFHGERVGKDTKYYRETHYSRRGHRRHSSSSRHGSRRRSSHSHRRVYV</sequence>
<feature type="region of interest" description="Disordered" evidence="1">
    <location>
        <begin position="185"/>
        <end position="215"/>
    </location>
</feature>
<feature type="signal peptide" evidence="3">
    <location>
        <begin position="1"/>
        <end position="28"/>
    </location>
</feature>
<feature type="transmembrane region" description="Helical" evidence="2">
    <location>
        <begin position="54"/>
        <end position="76"/>
    </location>
</feature>
<dbReference type="EMBL" id="JAKNSF020000099">
    <property type="protein sequence ID" value="KAK7716657.1"/>
    <property type="molecule type" value="Genomic_DNA"/>
</dbReference>
<evidence type="ECO:0000256" key="3">
    <source>
        <dbReference type="SAM" id="SignalP"/>
    </source>
</evidence>
<organism evidence="4 5">
    <name type="scientific">Diaporthe eres</name>
    <name type="common">Phomopsis oblonga</name>
    <dbReference type="NCBI Taxonomy" id="83184"/>
    <lineage>
        <taxon>Eukaryota</taxon>
        <taxon>Fungi</taxon>
        <taxon>Dikarya</taxon>
        <taxon>Ascomycota</taxon>
        <taxon>Pezizomycotina</taxon>
        <taxon>Sordariomycetes</taxon>
        <taxon>Sordariomycetidae</taxon>
        <taxon>Diaporthales</taxon>
        <taxon>Diaporthaceae</taxon>
        <taxon>Diaporthe</taxon>
        <taxon>Diaporthe eres species complex</taxon>
    </lineage>
</organism>
<evidence type="ECO:0008006" key="6">
    <source>
        <dbReference type="Google" id="ProtNLM"/>
    </source>
</evidence>
<evidence type="ECO:0000313" key="5">
    <source>
        <dbReference type="Proteomes" id="UP001430848"/>
    </source>
</evidence>
<dbReference type="Proteomes" id="UP001430848">
    <property type="component" value="Unassembled WGS sequence"/>
</dbReference>
<gene>
    <name evidence="4" type="ORF">SLS63_011082</name>
</gene>
<evidence type="ECO:0000313" key="4">
    <source>
        <dbReference type="EMBL" id="KAK7716657.1"/>
    </source>
</evidence>
<reference evidence="4 5" key="1">
    <citation type="submission" date="2024-02" db="EMBL/GenBank/DDBJ databases">
        <title>De novo assembly and annotation of 12 fungi associated with fruit tree decline syndrome in Ontario, Canada.</title>
        <authorList>
            <person name="Sulman M."/>
            <person name="Ellouze W."/>
            <person name="Ilyukhin E."/>
        </authorList>
    </citation>
    <scope>NUCLEOTIDE SEQUENCE [LARGE SCALE GENOMIC DNA]</scope>
    <source>
        <strain evidence="4 5">M169</strain>
    </source>
</reference>
<keyword evidence="5" id="KW-1185">Reference proteome</keyword>
<evidence type="ECO:0000256" key="1">
    <source>
        <dbReference type="SAM" id="MobiDB-lite"/>
    </source>
</evidence>
<keyword evidence="2" id="KW-0812">Transmembrane</keyword>
<keyword evidence="2" id="KW-1133">Transmembrane helix</keyword>
<keyword evidence="2" id="KW-0472">Membrane</keyword>
<comment type="caution">
    <text evidence="4">The sequence shown here is derived from an EMBL/GenBank/DDBJ whole genome shotgun (WGS) entry which is preliminary data.</text>
</comment>